<dbReference type="AlphaFoldDB" id="A0A8T0PYW5"/>
<proteinExistence type="predicted"/>
<evidence type="ECO:0000313" key="1">
    <source>
        <dbReference type="EMBL" id="KAG2564086.1"/>
    </source>
</evidence>
<dbReference type="EMBL" id="CM029051">
    <property type="protein sequence ID" value="KAG2564086.1"/>
    <property type="molecule type" value="Genomic_DNA"/>
</dbReference>
<sequence>MQNHDINIGRDRSSMAEDRPAAFFKNRPSEASSCGQWTWHCFLIRRFHARDSDGTKLHKGECSKSEDRGFFFSLVKIEVAHMCVYKFFCCLYIFLRRHDTVNCYLYVQIYMSHRQRCTYRFPIHPVISMYVLDSVI</sequence>
<name>A0A8T0PYW5_PANVG</name>
<comment type="caution">
    <text evidence="1">The sequence shown here is derived from an EMBL/GenBank/DDBJ whole genome shotgun (WGS) entry which is preliminary data.</text>
</comment>
<organism evidence="1 2">
    <name type="scientific">Panicum virgatum</name>
    <name type="common">Blackwell switchgrass</name>
    <dbReference type="NCBI Taxonomy" id="38727"/>
    <lineage>
        <taxon>Eukaryota</taxon>
        <taxon>Viridiplantae</taxon>
        <taxon>Streptophyta</taxon>
        <taxon>Embryophyta</taxon>
        <taxon>Tracheophyta</taxon>
        <taxon>Spermatophyta</taxon>
        <taxon>Magnoliopsida</taxon>
        <taxon>Liliopsida</taxon>
        <taxon>Poales</taxon>
        <taxon>Poaceae</taxon>
        <taxon>PACMAD clade</taxon>
        <taxon>Panicoideae</taxon>
        <taxon>Panicodae</taxon>
        <taxon>Paniceae</taxon>
        <taxon>Panicinae</taxon>
        <taxon>Panicum</taxon>
        <taxon>Panicum sect. Hiantes</taxon>
    </lineage>
</organism>
<evidence type="ECO:0000313" key="2">
    <source>
        <dbReference type="Proteomes" id="UP000823388"/>
    </source>
</evidence>
<accession>A0A8T0PYW5</accession>
<gene>
    <name evidence="1" type="ORF">PVAP13_8KG251915</name>
</gene>
<keyword evidence="2" id="KW-1185">Reference proteome</keyword>
<protein>
    <submittedName>
        <fullName evidence="1">Uncharacterized protein</fullName>
    </submittedName>
</protein>
<reference evidence="1" key="1">
    <citation type="submission" date="2020-05" db="EMBL/GenBank/DDBJ databases">
        <title>WGS assembly of Panicum virgatum.</title>
        <authorList>
            <person name="Lovell J.T."/>
            <person name="Jenkins J."/>
            <person name="Shu S."/>
            <person name="Juenger T.E."/>
            <person name="Schmutz J."/>
        </authorList>
    </citation>
    <scope>NUCLEOTIDE SEQUENCE</scope>
    <source>
        <strain evidence="1">AP13</strain>
    </source>
</reference>
<dbReference type="Proteomes" id="UP000823388">
    <property type="component" value="Chromosome 8K"/>
</dbReference>
<dbReference type="EMBL" id="CM029051">
    <property type="protein sequence ID" value="KAG2564085.1"/>
    <property type="molecule type" value="Genomic_DNA"/>
</dbReference>